<dbReference type="Proteomes" id="UP000887574">
    <property type="component" value="Unplaced"/>
</dbReference>
<dbReference type="WBParaSite" id="jg17995">
    <property type="protein sequence ID" value="jg17995"/>
    <property type="gene ID" value="jg17995"/>
</dbReference>
<evidence type="ECO:0000256" key="1">
    <source>
        <dbReference type="SAM" id="SignalP"/>
    </source>
</evidence>
<dbReference type="AlphaFoldDB" id="A0A915DBU4"/>
<feature type="chain" id="PRO_5038047768" evidence="1">
    <location>
        <begin position="19"/>
        <end position="89"/>
    </location>
</feature>
<keyword evidence="1" id="KW-0732">Signal</keyword>
<feature type="signal peptide" evidence="1">
    <location>
        <begin position="1"/>
        <end position="18"/>
    </location>
</feature>
<evidence type="ECO:0000313" key="3">
    <source>
        <dbReference type="WBParaSite" id="jg17995"/>
    </source>
</evidence>
<organism evidence="2 3">
    <name type="scientific">Ditylenchus dipsaci</name>
    <dbReference type="NCBI Taxonomy" id="166011"/>
    <lineage>
        <taxon>Eukaryota</taxon>
        <taxon>Metazoa</taxon>
        <taxon>Ecdysozoa</taxon>
        <taxon>Nematoda</taxon>
        <taxon>Chromadorea</taxon>
        <taxon>Rhabditida</taxon>
        <taxon>Tylenchina</taxon>
        <taxon>Tylenchomorpha</taxon>
        <taxon>Sphaerularioidea</taxon>
        <taxon>Anguinidae</taxon>
        <taxon>Anguininae</taxon>
        <taxon>Ditylenchus</taxon>
    </lineage>
</organism>
<reference evidence="3" key="1">
    <citation type="submission" date="2022-11" db="UniProtKB">
        <authorList>
            <consortium name="WormBaseParasite"/>
        </authorList>
    </citation>
    <scope>IDENTIFICATION</scope>
</reference>
<sequence length="89" mass="9402">MLLLVLLVVAAIASLAFAKNAAGKEDAGLTVQQERTSASATAAKIPLGLTECKTLEMLDDMTTETPQIVAAEDGQKVNRIQSHCLDSFL</sequence>
<proteinExistence type="predicted"/>
<evidence type="ECO:0000313" key="2">
    <source>
        <dbReference type="Proteomes" id="UP000887574"/>
    </source>
</evidence>
<name>A0A915DBU4_9BILA</name>
<keyword evidence="2" id="KW-1185">Reference proteome</keyword>
<protein>
    <submittedName>
        <fullName evidence="3">Secreted protein</fullName>
    </submittedName>
</protein>
<accession>A0A915DBU4</accession>